<feature type="transmembrane region" description="Helical" evidence="5">
    <location>
        <begin position="88"/>
        <end position="106"/>
    </location>
</feature>
<gene>
    <name evidence="7" type="ORF">U0042_06255</name>
</gene>
<evidence type="ECO:0000256" key="3">
    <source>
        <dbReference type="ARBA" id="ARBA00022989"/>
    </source>
</evidence>
<dbReference type="InterPro" id="IPR049453">
    <property type="entry name" value="Memb_transporter_dom"/>
</dbReference>
<feature type="transmembrane region" description="Helical" evidence="5">
    <location>
        <begin position="112"/>
        <end position="131"/>
    </location>
</feature>
<accession>A0ABZ0WU05</accession>
<protein>
    <submittedName>
        <fullName evidence="7">FUSC family protein</fullName>
    </submittedName>
</protein>
<dbReference type="Proteomes" id="UP001325479">
    <property type="component" value="Chromosome"/>
</dbReference>
<evidence type="ECO:0000256" key="4">
    <source>
        <dbReference type="ARBA" id="ARBA00023136"/>
    </source>
</evidence>
<evidence type="ECO:0000313" key="7">
    <source>
        <dbReference type="EMBL" id="WQD80895.1"/>
    </source>
</evidence>
<evidence type="ECO:0000256" key="5">
    <source>
        <dbReference type="SAM" id="Phobius"/>
    </source>
</evidence>
<keyword evidence="3 5" id="KW-1133">Transmembrane helix</keyword>
<reference evidence="7 8" key="1">
    <citation type="submission" date="2023-12" db="EMBL/GenBank/DDBJ databases">
        <title>Genome sequencing and assembly of bacterial species from a model synthetic community.</title>
        <authorList>
            <person name="Hogle S.L."/>
        </authorList>
    </citation>
    <scope>NUCLEOTIDE SEQUENCE [LARGE SCALE GENOMIC DNA]</scope>
    <source>
        <strain evidence="7 8">HAMBI 2494</strain>
    </source>
</reference>
<dbReference type="RefSeq" id="WP_114811723.1">
    <property type="nucleotide sequence ID" value="NZ_CP139965.1"/>
</dbReference>
<sequence>MKTREENRIDALDALQQSMFDLIKGLPFKGRLAQGLLMALQAVASASLAYGIGLALHTEQAFWAAITAIAVTQNSYSDTMHLSRDQFIGAIAGGLVGFAGAMLGGGPGATHASLHFAIYMASVAIVIAGCWCFNMGSAARLAAITTTIVLLVPAIGPAWNIALVRFAEVTLGTVCALAVCWVTERIERRGTGAS</sequence>
<name>A0ABZ0WU05_9BURK</name>
<keyword evidence="2 5" id="KW-0812">Transmembrane</keyword>
<feature type="domain" description="Integral membrane bound transporter" evidence="6">
    <location>
        <begin position="48"/>
        <end position="179"/>
    </location>
</feature>
<proteinExistence type="predicted"/>
<feature type="transmembrane region" description="Helical" evidence="5">
    <location>
        <begin position="32"/>
        <end position="54"/>
    </location>
</feature>
<evidence type="ECO:0000313" key="8">
    <source>
        <dbReference type="Proteomes" id="UP001325479"/>
    </source>
</evidence>
<feature type="transmembrane region" description="Helical" evidence="5">
    <location>
        <begin position="138"/>
        <end position="156"/>
    </location>
</feature>
<comment type="subcellular location">
    <subcellularLocation>
        <location evidence="1">Membrane</location>
        <topology evidence="1">Multi-pass membrane protein</topology>
    </subcellularLocation>
</comment>
<organism evidence="7 8">
    <name type="scientific">Paraburkholderia kururiensis</name>
    <dbReference type="NCBI Taxonomy" id="984307"/>
    <lineage>
        <taxon>Bacteria</taxon>
        <taxon>Pseudomonadati</taxon>
        <taxon>Pseudomonadota</taxon>
        <taxon>Betaproteobacteria</taxon>
        <taxon>Burkholderiales</taxon>
        <taxon>Burkholderiaceae</taxon>
        <taxon>Paraburkholderia</taxon>
    </lineage>
</organism>
<evidence type="ECO:0000256" key="1">
    <source>
        <dbReference type="ARBA" id="ARBA00004141"/>
    </source>
</evidence>
<evidence type="ECO:0000259" key="6">
    <source>
        <dbReference type="Pfam" id="PF13515"/>
    </source>
</evidence>
<dbReference type="EMBL" id="CP139965">
    <property type="protein sequence ID" value="WQD80895.1"/>
    <property type="molecule type" value="Genomic_DNA"/>
</dbReference>
<evidence type="ECO:0000256" key="2">
    <source>
        <dbReference type="ARBA" id="ARBA00022692"/>
    </source>
</evidence>
<dbReference type="Pfam" id="PF13515">
    <property type="entry name" value="FUSC_2"/>
    <property type="match status" value="1"/>
</dbReference>
<keyword evidence="4 5" id="KW-0472">Membrane</keyword>
<keyword evidence="8" id="KW-1185">Reference proteome</keyword>